<evidence type="ECO:0000256" key="3">
    <source>
        <dbReference type="ARBA" id="ARBA00006263"/>
    </source>
</evidence>
<dbReference type="GO" id="GO:0048472">
    <property type="term" value="F:threonine-phosphate decarboxylase activity"/>
    <property type="evidence" value="ECO:0007669"/>
    <property type="project" value="InterPro"/>
</dbReference>
<evidence type="ECO:0000313" key="10">
    <source>
        <dbReference type="EMBL" id="QUH30044.1"/>
    </source>
</evidence>
<evidence type="ECO:0000256" key="5">
    <source>
        <dbReference type="ARBA" id="ARBA00022573"/>
    </source>
</evidence>
<keyword evidence="5 9" id="KW-0169">Cobalamin biosynthesis</keyword>
<dbReference type="GO" id="GO:0005886">
    <property type="term" value="C:plasma membrane"/>
    <property type="evidence" value="ECO:0007669"/>
    <property type="project" value="UniProtKB-SubCell"/>
</dbReference>
<keyword evidence="11" id="KW-1185">Reference proteome</keyword>
<feature type="transmembrane region" description="Helical" evidence="9">
    <location>
        <begin position="211"/>
        <end position="231"/>
    </location>
</feature>
<comment type="subcellular location">
    <subcellularLocation>
        <location evidence="1 9">Cell membrane</location>
        <topology evidence="1 9">Multi-pass membrane protein</topology>
    </subcellularLocation>
</comment>
<evidence type="ECO:0000313" key="11">
    <source>
        <dbReference type="Proteomes" id="UP000677305"/>
    </source>
</evidence>
<protein>
    <recommendedName>
        <fullName evidence="9">Cobalamin biosynthesis protein CobD</fullName>
    </recommendedName>
</protein>
<reference evidence="10 11" key="1">
    <citation type="submission" date="2020-07" db="EMBL/GenBank/DDBJ databases">
        <title>Vallitalea guaymasensis genome.</title>
        <authorList>
            <person name="Postec A."/>
        </authorList>
    </citation>
    <scope>NUCLEOTIDE SEQUENCE [LARGE SCALE GENOMIC DNA]</scope>
    <source>
        <strain evidence="10 11">Ra1766G1</strain>
    </source>
</reference>
<keyword evidence="7 9" id="KW-1133">Transmembrane helix</keyword>
<dbReference type="GO" id="GO:0009236">
    <property type="term" value="P:cobalamin biosynthetic process"/>
    <property type="evidence" value="ECO:0007669"/>
    <property type="project" value="UniProtKB-UniRule"/>
</dbReference>
<keyword evidence="6 9" id="KW-0812">Transmembrane</keyword>
<dbReference type="UniPathway" id="UPA00148"/>
<dbReference type="AlphaFoldDB" id="A0A8J8MBP7"/>
<evidence type="ECO:0000256" key="9">
    <source>
        <dbReference type="HAMAP-Rule" id="MF_00024"/>
    </source>
</evidence>
<dbReference type="Pfam" id="PF03186">
    <property type="entry name" value="CobD_Cbib"/>
    <property type="match status" value="1"/>
</dbReference>
<keyword evidence="4 9" id="KW-1003">Cell membrane</keyword>
<name>A0A8J8MBP7_9FIRM</name>
<dbReference type="KEGG" id="vgu:HYG85_14410"/>
<dbReference type="PANTHER" id="PTHR34308">
    <property type="entry name" value="COBALAMIN BIOSYNTHESIS PROTEIN CBIB"/>
    <property type="match status" value="1"/>
</dbReference>
<evidence type="ECO:0000256" key="8">
    <source>
        <dbReference type="ARBA" id="ARBA00023136"/>
    </source>
</evidence>
<dbReference type="EMBL" id="CP058561">
    <property type="protein sequence ID" value="QUH30044.1"/>
    <property type="molecule type" value="Genomic_DNA"/>
</dbReference>
<feature type="transmembrane region" description="Helical" evidence="9">
    <location>
        <begin position="154"/>
        <end position="177"/>
    </location>
</feature>
<proteinExistence type="inferred from homology"/>
<sequence length="321" mass="35742">MKVIIITCIALILDRIFGDPLNIPHPIIYIGKLISKLEKTIRKSKIPLKAGGFILLFATIGITVSMITLLLFACGKIHPYVRDIVTTYLLYTSLAAKCLKDEVLKVWKAIDKDDLDLSRKQLSYLVGRDTNHLTKEEVIRGAIETTAENTVDGILAPLMFIGIGFIFNMPVQFVFMYKAVNTLDSMVGYLHSHYKDIGFASAKTDDIFNYIPARIGSFFMLLAGGILGYNFRQGWKILKRDNRNHKSPNCGYPESVVAGLLNIQIGGTNTYFNEVVVKPAIGDIGEELSGEHIIKSTKIMYVSEIITVGMICLILLVVSFI</sequence>
<comment type="pathway">
    <text evidence="2 9">Cofactor biosynthesis; adenosylcobalamin biosynthesis.</text>
</comment>
<comment type="function">
    <text evidence="9">Converts cobyric acid to cobinamide by the addition of aminopropanol on the F carboxylic group.</text>
</comment>
<evidence type="ECO:0000256" key="2">
    <source>
        <dbReference type="ARBA" id="ARBA00004953"/>
    </source>
</evidence>
<feature type="transmembrane region" description="Helical" evidence="9">
    <location>
        <begin position="53"/>
        <end position="74"/>
    </location>
</feature>
<dbReference type="InterPro" id="IPR004485">
    <property type="entry name" value="Cobalamin_biosynth_CobD/CbiB"/>
</dbReference>
<dbReference type="NCBIfam" id="TIGR00380">
    <property type="entry name" value="cobal_cbiB"/>
    <property type="match status" value="1"/>
</dbReference>
<gene>
    <name evidence="9 10" type="primary">cobD</name>
    <name evidence="10" type="ORF">HYG85_14410</name>
</gene>
<evidence type="ECO:0000256" key="6">
    <source>
        <dbReference type="ARBA" id="ARBA00022692"/>
    </source>
</evidence>
<dbReference type="Proteomes" id="UP000677305">
    <property type="component" value="Chromosome"/>
</dbReference>
<evidence type="ECO:0000256" key="7">
    <source>
        <dbReference type="ARBA" id="ARBA00022989"/>
    </source>
</evidence>
<dbReference type="HAMAP" id="MF_00024">
    <property type="entry name" value="CobD_CbiB"/>
    <property type="match status" value="1"/>
</dbReference>
<feature type="transmembrane region" description="Helical" evidence="9">
    <location>
        <begin position="299"/>
        <end position="320"/>
    </location>
</feature>
<dbReference type="PANTHER" id="PTHR34308:SF1">
    <property type="entry name" value="COBALAMIN BIOSYNTHESIS PROTEIN CBIB"/>
    <property type="match status" value="1"/>
</dbReference>
<dbReference type="RefSeq" id="WP_244971200.1">
    <property type="nucleotide sequence ID" value="NZ_CP058561.1"/>
</dbReference>
<evidence type="ECO:0000256" key="4">
    <source>
        <dbReference type="ARBA" id="ARBA00022475"/>
    </source>
</evidence>
<organism evidence="10 11">
    <name type="scientific">Vallitalea guaymasensis</name>
    <dbReference type="NCBI Taxonomy" id="1185412"/>
    <lineage>
        <taxon>Bacteria</taxon>
        <taxon>Bacillati</taxon>
        <taxon>Bacillota</taxon>
        <taxon>Clostridia</taxon>
        <taxon>Lachnospirales</taxon>
        <taxon>Vallitaleaceae</taxon>
        <taxon>Vallitalea</taxon>
    </lineage>
</organism>
<comment type="similarity">
    <text evidence="3 9">Belongs to the CobD/CbiB family.</text>
</comment>
<evidence type="ECO:0000256" key="1">
    <source>
        <dbReference type="ARBA" id="ARBA00004651"/>
    </source>
</evidence>
<dbReference type="GO" id="GO:0015420">
    <property type="term" value="F:ABC-type vitamin B12 transporter activity"/>
    <property type="evidence" value="ECO:0007669"/>
    <property type="project" value="UniProtKB-UniRule"/>
</dbReference>
<comment type="caution">
    <text evidence="9">Lacks conserved residue(s) required for the propagation of feature annotation.</text>
</comment>
<keyword evidence="8 9" id="KW-0472">Membrane</keyword>
<accession>A0A8J8MBP7</accession>